<keyword evidence="1" id="KW-0472">Membrane</keyword>
<proteinExistence type="predicted"/>
<feature type="transmembrane region" description="Helical" evidence="1">
    <location>
        <begin position="20"/>
        <end position="41"/>
    </location>
</feature>
<reference evidence="2" key="1">
    <citation type="submission" date="2024-03" db="EMBL/GenBank/DDBJ databases">
        <title>Diverse circular DNA viruses in blood, oral, and fecal samples of captive lemurs.</title>
        <authorList>
            <person name="Paietta E.N."/>
            <person name="Kraberger S."/>
            <person name="Lund M.C."/>
            <person name="Custer J.M."/>
            <person name="Vargas K.M."/>
            <person name="Ehmke E.E."/>
            <person name="Yoder A.D."/>
            <person name="Varsani A."/>
        </authorList>
    </citation>
    <scope>NUCLEOTIDE SEQUENCE</scope>
    <source>
        <strain evidence="2">Duke_44SS_16</strain>
    </source>
</reference>
<evidence type="ECO:0000256" key="1">
    <source>
        <dbReference type="SAM" id="Phobius"/>
    </source>
</evidence>
<name>A0AAU8B8H2_9VIRU</name>
<accession>A0AAU8B8H2</accession>
<dbReference type="InterPro" id="IPR019670">
    <property type="entry name" value="DUF2523"/>
</dbReference>
<evidence type="ECO:0000313" key="2">
    <source>
        <dbReference type="EMBL" id="XCD08632.1"/>
    </source>
</evidence>
<dbReference type="EMBL" id="PP511900">
    <property type="protein sequence ID" value="XCD08632.1"/>
    <property type="molecule type" value="Genomic_DNA"/>
</dbReference>
<feature type="transmembrane region" description="Helical" evidence="1">
    <location>
        <begin position="61"/>
        <end position="80"/>
    </location>
</feature>
<evidence type="ECO:0008006" key="3">
    <source>
        <dbReference type="Google" id="ProtNLM"/>
    </source>
</evidence>
<organism evidence="2">
    <name type="scientific">Dulem virus 65</name>
    <dbReference type="NCBI Taxonomy" id="3145776"/>
    <lineage>
        <taxon>Viruses</taxon>
        <taxon>Monodnaviria</taxon>
        <taxon>Loebvirae</taxon>
        <taxon>Hofneiviricota</taxon>
        <taxon>Faserviricetes</taxon>
        <taxon>Tubulavirales</taxon>
        <taxon>Inoviridae</taxon>
        <taxon>Inovirus</taxon>
    </lineage>
</organism>
<protein>
    <recommendedName>
        <fullName evidence="3">DUF2523 domain-containing protein</fullName>
    </recommendedName>
</protein>
<sequence>MINIGNLFTSFQRGFLRNMLEGAGLTLATAGISLTAFNTAVNHFKSSLAGVSASLLQLAGLAGFDVSFSIILGAIVSRYIKQNTQLFLKRK</sequence>
<keyword evidence="1" id="KW-0812">Transmembrane</keyword>
<dbReference type="Pfam" id="PF10734">
    <property type="entry name" value="DUF2523"/>
    <property type="match status" value="1"/>
</dbReference>
<keyword evidence="1" id="KW-1133">Transmembrane helix</keyword>